<feature type="transmembrane region" description="Helical" evidence="1">
    <location>
        <begin position="375"/>
        <end position="398"/>
    </location>
</feature>
<organism evidence="3 4">
    <name type="scientific">Streptomyces toxytricini</name>
    <name type="common">Actinomyces toxytricini</name>
    <dbReference type="NCBI Taxonomy" id="67369"/>
    <lineage>
        <taxon>Bacteria</taxon>
        <taxon>Bacillati</taxon>
        <taxon>Actinomycetota</taxon>
        <taxon>Actinomycetes</taxon>
        <taxon>Kitasatosporales</taxon>
        <taxon>Streptomycetaceae</taxon>
        <taxon>Streptomyces</taxon>
    </lineage>
</organism>
<evidence type="ECO:0000313" key="4">
    <source>
        <dbReference type="Proteomes" id="UP001617351"/>
    </source>
</evidence>
<dbReference type="Proteomes" id="UP001617351">
    <property type="component" value="Unassembled WGS sequence"/>
</dbReference>
<evidence type="ECO:0000256" key="1">
    <source>
        <dbReference type="SAM" id="Phobius"/>
    </source>
</evidence>
<proteinExistence type="predicted"/>
<feature type="transmembrane region" description="Helical" evidence="1">
    <location>
        <begin position="303"/>
        <end position="323"/>
    </location>
</feature>
<dbReference type="EMBL" id="JBIUYY010000006">
    <property type="protein sequence ID" value="MFJ2822410.1"/>
    <property type="molecule type" value="Genomic_DNA"/>
</dbReference>
<dbReference type="PANTHER" id="PTHR36435:SF1">
    <property type="entry name" value="CAAX AMINO TERMINAL PROTEASE FAMILY PROTEIN"/>
    <property type="match status" value="1"/>
</dbReference>
<name>A0ABW8EGP4_STRT5</name>
<feature type="transmembrane region" description="Helical" evidence="1">
    <location>
        <begin position="335"/>
        <end position="354"/>
    </location>
</feature>
<sequence>MTDHHEEFAPGSTADITVDPRRIGETYAHTGVCGGHVLARLLRVAAPKTIPHPRGGFDADPDAIGIERSIPMRPLRTGQHHPVFYRGFDRFAIVLKTFARVGRIRDVGNRDEGFFGFGRTHRRGPASGPAGVPLGRPGMYGLLANRMMGFNGHPVVVVNRPAGPDDLVSGSGRAPRWFDITTSPERHDGLSAIGHQQACGLRVATAEKPGHLVAVLQETARVVLLAVSTDGPKGDLVLGPDADCDAGPQDLRPLFELVRRTEGRKPFGYGFTTPVVEIETAHHGCLSPVQEETMTTPPTTSRLLGIGWCALVPLAVVALYLGLGTVAVSLIGEPIAATCVLGMLVVILVGSVRIQRPQWLAHAPAPRPRVEVPRFGRTAVGCAVLAFLAGQSMALWIYATTGSTGFDASNQTRHAAGVLATLLLAMVAAPAGEEALFRGLVYPLLRKRVSILASTLVTALVFGLLHGNAVQFASTLPLAVLLALIYEHTRVLWPCVLLHLGFNLAAALAPAQVFVALANPVSAALLYLAFAGCAFGLYRRVAGLTAPGAVKASGGESAMQ</sequence>
<reference evidence="3 4" key="1">
    <citation type="submission" date="2024-10" db="EMBL/GenBank/DDBJ databases">
        <title>The Natural Products Discovery Center: Release of the First 8490 Sequenced Strains for Exploring Actinobacteria Biosynthetic Diversity.</title>
        <authorList>
            <person name="Kalkreuter E."/>
            <person name="Kautsar S.A."/>
            <person name="Yang D."/>
            <person name="Bader C.D."/>
            <person name="Teijaro C.N."/>
            <person name="Fluegel L."/>
            <person name="Davis C.M."/>
            <person name="Simpson J.R."/>
            <person name="Lauterbach L."/>
            <person name="Steele A.D."/>
            <person name="Gui C."/>
            <person name="Meng S."/>
            <person name="Li G."/>
            <person name="Viehrig K."/>
            <person name="Ye F."/>
            <person name="Su P."/>
            <person name="Kiefer A.F."/>
            <person name="Nichols A."/>
            <person name="Cepeda A.J."/>
            <person name="Yan W."/>
            <person name="Fan B."/>
            <person name="Jiang Y."/>
            <person name="Adhikari A."/>
            <person name="Zheng C.-J."/>
            <person name="Schuster L."/>
            <person name="Cowan T.M."/>
            <person name="Smanski M.J."/>
            <person name="Chevrette M.G."/>
            <person name="De Carvalho L.P.S."/>
            <person name="Shen B."/>
        </authorList>
    </citation>
    <scope>NUCLEOTIDE SEQUENCE [LARGE SCALE GENOMIC DNA]</scope>
    <source>
        <strain evidence="3 4">NPDC087220</strain>
    </source>
</reference>
<keyword evidence="1" id="KW-0472">Membrane</keyword>
<keyword evidence="4" id="KW-1185">Reference proteome</keyword>
<comment type="caution">
    <text evidence="3">The sequence shown here is derived from an EMBL/GenBank/DDBJ whole genome shotgun (WGS) entry which is preliminary data.</text>
</comment>
<dbReference type="InterPro" id="IPR052710">
    <property type="entry name" value="CAAX_protease"/>
</dbReference>
<dbReference type="PANTHER" id="PTHR36435">
    <property type="entry name" value="SLR1288 PROTEIN"/>
    <property type="match status" value="1"/>
</dbReference>
<protein>
    <submittedName>
        <fullName evidence="3">Lysostaphin resistance A-like protein</fullName>
    </submittedName>
</protein>
<dbReference type="InterPro" id="IPR038763">
    <property type="entry name" value="DHH_sf"/>
</dbReference>
<evidence type="ECO:0000313" key="3">
    <source>
        <dbReference type="EMBL" id="MFJ2822410.1"/>
    </source>
</evidence>
<dbReference type="InterPro" id="IPR003675">
    <property type="entry name" value="Rce1/LyrA-like_dom"/>
</dbReference>
<feature type="transmembrane region" description="Helical" evidence="1">
    <location>
        <begin position="449"/>
        <end position="466"/>
    </location>
</feature>
<feature type="domain" description="CAAX prenyl protease 2/Lysostaphin resistance protein A-like" evidence="2">
    <location>
        <begin position="418"/>
        <end position="504"/>
    </location>
</feature>
<dbReference type="RefSeq" id="WP_402380972.1">
    <property type="nucleotide sequence ID" value="NZ_JBIUYY010000006.1"/>
</dbReference>
<gene>
    <name evidence="3" type="ORF">ACIO7M_15005</name>
</gene>
<keyword evidence="1" id="KW-0812">Transmembrane</keyword>
<feature type="transmembrane region" description="Helical" evidence="1">
    <location>
        <begin position="418"/>
        <end position="437"/>
    </location>
</feature>
<accession>A0ABW8EGP4</accession>
<keyword evidence="1" id="KW-1133">Transmembrane helix</keyword>
<dbReference type="SUPFAM" id="SSF64182">
    <property type="entry name" value="DHH phosphoesterases"/>
    <property type="match status" value="1"/>
</dbReference>
<dbReference type="Gene3D" id="3.10.310.30">
    <property type="match status" value="1"/>
</dbReference>
<evidence type="ECO:0000259" key="2">
    <source>
        <dbReference type="Pfam" id="PF02517"/>
    </source>
</evidence>
<dbReference type="Pfam" id="PF02517">
    <property type="entry name" value="Rce1-like"/>
    <property type="match status" value="1"/>
</dbReference>